<organism evidence="6 7">
    <name type="scientific">Dermatophagoides farinae</name>
    <name type="common">American house dust mite</name>
    <dbReference type="NCBI Taxonomy" id="6954"/>
    <lineage>
        <taxon>Eukaryota</taxon>
        <taxon>Metazoa</taxon>
        <taxon>Ecdysozoa</taxon>
        <taxon>Arthropoda</taxon>
        <taxon>Chelicerata</taxon>
        <taxon>Arachnida</taxon>
        <taxon>Acari</taxon>
        <taxon>Acariformes</taxon>
        <taxon>Sarcoptiformes</taxon>
        <taxon>Astigmata</taxon>
        <taxon>Psoroptidia</taxon>
        <taxon>Analgoidea</taxon>
        <taxon>Pyroglyphidae</taxon>
        <taxon>Dermatophagoidinae</taxon>
        <taxon>Dermatophagoides</taxon>
    </lineage>
</organism>
<keyword evidence="3" id="KW-0964">Secreted</keyword>
<name>A0A922IEP9_DERFA</name>
<reference evidence="6" key="2">
    <citation type="journal article" date="2022" name="Res Sq">
        <title>Comparative Genomics Reveals Insights into the Divergent Evolution of Astigmatic Mites and Household Pest Adaptations.</title>
        <authorList>
            <person name="Xiong Q."/>
            <person name="Wan A.T.-Y."/>
            <person name="Liu X.-Y."/>
            <person name="Fung C.S.-H."/>
            <person name="Xiao X."/>
            <person name="Malainual N."/>
            <person name="Hou J."/>
            <person name="Wang L."/>
            <person name="Wang M."/>
            <person name="Yang K."/>
            <person name="Cui Y."/>
            <person name="Leung E."/>
            <person name="Nong W."/>
            <person name="Shin S.-K."/>
            <person name="Au S."/>
            <person name="Jeong K.Y."/>
            <person name="Chew F.T."/>
            <person name="Hui J."/>
            <person name="Leung T.F."/>
            <person name="Tungtrongchitr A."/>
            <person name="Zhong N."/>
            <person name="Liu Z."/>
            <person name="Tsui S."/>
        </authorList>
    </citation>
    <scope>NUCLEOTIDE SEQUENCE</scope>
    <source>
        <strain evidence="6">Derf</strain>
        <tissue evidence="6">Whole organism</tissue>
    </source>
</reference>
<accession>A0A922IEP9</accession>
<keyword evidence="5" id="KW-0325">Glycoprotein</keyword>
<dbReference type="GO" id="GO:0005576">
    <property type="term" value="C:extracellular region"/>
    <property type="evidence" value="ECO:0007669"/>
    <property type="project" value="UniProtKB-SubCell"/>
</dbReference>
<keyword evidence="6" id="KW-0804">Transcription</keyword>
<gene>
    <name evidence="6" type="primary">POLR1C_1</name>
    <name evidence="6" type="ORF">DERF_003255</name>
</gene>
<dbReference type="InterPro" id="IPR004911">
    <property type="entry name" value="Interferon-induced_GILT"/>
</dbReference>
<dbReference type="PANTHER" id="PTHR13234:SF8">
    <property type="entry name" value="GAMMA-INTERFERON-INDUCIBLE LYSOSOMAL THIOL REDUCTASE"/>
    <property type="match status" value="1"/>
</dbReference>
<keyword evidence="6" id="KW-0240">DNA-directed RNA polymerase</keyword>
<sequence length="123" mass="13966">MFPALSSPIAAVRPQSSNATPKPNGTWSFGKIDDRPVIMFMSCANWTNIDWKYVDECASGNRGKQLLVEAGRKTKAIKPKISFVPTIIFNEKYSDRIQNQALYGDFVKLIENHYNKNNEHKSE</sequence>
<keyword evidence="7" id="KW-1185">Reference proteome</keyword>
<evidence type="ECO:0000256" key="1">
    <source>
        <dbReference type="ARBA" id="ARBA00004613"/>
    </source>
</evidence>
<reference evidence="6" key="1">
    <citation type="submission" date="2013-05" db="EMBL/GenBank/DDBJ databases">
        <authorList>
            <person name="Yim A.K.Y."/>
            <person name="Chan T.F."/>
            <person name="Ji K.M."/>
            <person name="Liu X.Y."/>
            <person name="Zhou J.W."/>
            <person name="Li R.Q."/>
            <person name="Yang K.Y."/>
            <person name="Li J."/>
            <person name="Li M."/>
            <person name="Law P.T.W."/>
            <person name="Wu Y.L."/>
            <person name="Cai Z.L."/>
            <person name="Qin H."/>
            <person name="Bao Y."/>
            <person name="Leung R.K.K."/>
            <person name="Ng P.K.S."/>
            <person name="Zou J."/>
            <person name="Zhong X.J."/>
            <person name="Ran P.X."/>
            <person name="Zhong N.S."/>
            <person name="Liu Z.G."/>
            <person name="Tsui S.K.W."/>
        </authorList>
    </citation>
    <scope>NUCLEOTIDE SEQUENCE</scope>
    <source>
        <strain evidence="6">Derf</strain>
        <tissue evidence="6">Whole organism</tissue>
    </source>
</reference>
<comment type="similarity">
    <text evidence="2">Belongs to the GILT family.</text>
</comment>
<evidence type="ECO:0000256" key="2">
    <source>
        <dbReference type="ARBA" id="ARBA00005679"/>
    </source>
</evidence>
<evidence type="ECO:0000313" key="7">
    <source>
        <dbReference type="Proteomes" id="UP000790347"/>
    </source>
</evidence>
<dbReference type="GO" id="GO:0016671">
    <property type="term" value="F:oxidoreductase activity, acting on a sulfur group of donors, disulfide as acceptor"/>
    <property type="evidence" value="ECO:0007669"/>
    <property type="project" value="InterPro"/>
</dbReference>
<proteinExistence type="inferred from homology"/>
<keyword evidence="4" id="KW-0732">Signal</keyword>
<protein>
    <submittedName>
        <fullName evidence="6">DNA-directed RNA polymerases I and III subunit RPAC1, variant 2</fullName>
    </submittedName>
</protein>
<dbReference type="AlphaFoldDB" id="A0A922IEP9"/>
<dbReference type="GO" id="GO:0000428">
    <property type="term" value="C:DNA-directed RNA polymerase complex"/>
    <property type="evidence" value="ECO:0007669"/>
    <property type="project" value="UniProtKB-KW"/>
</dbReference>
<comment type="caution">
    <text evidence="6">The sequence shown here is derived from an EMBL/GenBank/DDBJ whole genome shotgun (WGS) entry which is preliminary data.</text>
</comment>
<dbReference type="PANTHER" id="PTHR13234">
    <property type="entry name" value="GAMMA-INTERFERON INDUCIBLE LYSOSOMAL THIOL REDUCTASE GILT"/>
    <property type="match status" value="1"/>
</dbReference>
<evidence type="ECO:0000256" key="3">
    <source>
        <dbReference type="ARBA" id="ARBA00022525"/>
    </source>
</evidence>
<evidence type="ECO:0000256" key="5">
    <source>
        <dbReference type="ARBA" id="ARBA00023180"/>
    </source>
</evidence>
<dbReference type="EMBL" id="ASGP02000001">
    <property type="protein sequence ID" value="KAH9529367.1"/>
    <property type="molecule type" value="Genomic_DNA"/>
</dbReference>
<comment type="subcellular location">
    <subcellularLocation>
        <location evidence="1">Secreted</location>
    </subcellularLocation>
</comment>
<evidence type="ECO:0000256" key="4">
    <source>
        <dbReference type="ARBA" id="ARBA00022729"/>
    </source>
</evidence>
<evidence type="ECO:0000313" key="6">
    <source>
        <dbReference type="EMBL" id="KAH9529367.1"/>
    </source>
</evidence>
<dbReference type="Proteomes" id="UP000790347">
    <property type="component" value="Unassembled WGS sequence"/>
</dbReference>